<dbReference type="RefSeq" id="WP_155716627.1">
    <property type="nucleotide sequence ID" value="NZ_VVIQ01000014.1"/>
</dbReference>
<proteinExistence type="predicted"/>
<sequence length="68" mass="7723">MRRIAANFIHTPNETIEQGIVVIEAGAVTEIYPFTHEEAMTEWMSGTIDVRKDSDGTLRAYRQNTPIE</sequence>
<protein>
    <submittedName>
        <fullName evidence="1">Uncharacterized protein</fullName>
    </submittedName>
</protein>
<keyword evidence="2" id="KW-1185">Reference proteome</keyword>
<dbReference type="Proteomes" id="UP000482295">
    <property type="component" value="Unassembled WGS sequence"/>
</dbReference>
<name>A0A7C9LBA5_9BACT</name>
<gene>
    <name evidence="1" type="ORF">F0475_10910</name>
</gene>
<organism evidence="1 2">
    <name type="scientific">Prevotella vespertina</name>
    <dbReference type="NCBI Taxonomy" id="2608404"/>
    <lineage>
        <taxon>Bacteria</taxon>
        <taxon>Pseudomonadati</taxon>
        <taxon>Bacteroidota</taxon>
        <taxon>Bacteroidia</taxon>
        <taxon>Bacteroidales</taxon>
        <taxon>Prevotellaceae</taxon>
        <taxon>Prevotella</taxon>
    </lineage>
</organism>
<evidence type="ECO:0000313" key="2">
    <source>
        <dbReference type="Proteomes" id="UP000482295"/>
    </source>
</evidence>
<accession>A0A7C9LBA5</accession>
<dbReference type="EMBL" id="VVIQ01000014">
    <property type="protein sequence ID" value="MUL28794.1"/>
    <property type="molecule type" value="Genomic_DNA"/>
</dbReference>
<evidence type="ECO:0000313" key="1">
    <source>
        <dbReference type="EMBL" id="MUL28794.1"/>
    </source>
</evidence>
<comment type="caution">
    <text evidence="1">The sequence shown here is derived from an EMBL/GenBank/DDBJ whole genome shotgun (WGS) entry which is preliminary data.</text>
</comment>
<dbReference type="AlphaFoldDB" id="A0A7C9LBA5"/>
<reference evidence="1 2" key="1">
    <citation type="submission" date="2019-09" db="EMBL/GenBank/DDBJ databases">
        <title>Prevotella A2879 sp. nov., isolated from an abscess of a patient.</title>
        <authorList>
            <person name="Buhl M."/>
            <person name="Oberhettinger P."/>
        </authorList>
    </citation>
    <scope>NUCLEOTIDE SEQUENCE [LARGE SCALE GENOMIC DNA]</scope>
    <source>
        <strain evidence="1 2">A2879</strain>
    </source>
</reference>